<dbReference type="Proteomes" id="UP000291084">
    <property type="component" value="Chromosome 9"/>
</dbReference>
<accession>A0A0S3SVZ8</accession>
<gene>
    <name evidence="1" type="primary">Vigan.09G043400</name>
    <name evidence="1" type="ORF">VIGAN_09043400</name>
</gene>
<reference evidence="1 2" key="1">
    <citation type="journal article" date="2015" name="Sci. Rep.">
        <title>The power of single molecule real-time sequencing technology in the de novo assembly of a eukaryotic genome.</title>
        <authorList>
            <person name="Sakai H."/>
            <person name="Naito K."/>
            <person name="Ogiso-Tanaka E."/>
            <person name="Takahashi Y."/>
            <person name="Iseki K."/>
            <person name="Muto C."/>
            <person name="Satou K."/>
            <person name="Teruya K."/>
            <person name="Shiroma A."/>
            <person name="Shimoji M."/>
            <person name="Hirano T."/>
            <person name="Itoh T."/>
            <person name="Kaga A."/>
            <person name="Tomooka N."/>
        </authorList>
    </citation>
    <scope>NUCLEOTIDE SEQUENCE [LARGE SCALE GENOMIC DNA]</scope>
    <source>
        <strain evidence="2">cv. Shumari</strain>
    </source>
</reference>
<dbReference type="EMBL" id="AP015042">
    <property type="protein sequence ID" value="BAT97082.1"/>
    <property type="molecule type" value="Genomic_DNA"/>
</dbReference>
<evidence type="ECO:0000313" key="1">
    <source>
        <dbReference type="EMBL" id="BAT97082.1"/>
    </source>
</evidence>
<sequence length="109" mass="12014">MEEVNEVYKPRGACINPMDEVNEVYQPRGGCTNPMDEVNENSVLSLELSCSRTLFSVESSSSILHQPFIHLSSPTFSQLSVSNIRLKPSVTSTVDRLFSAAVNHSSLEP</sequence>
<protein>
    <submittedName>
        <fullName evidence="1">Uncharacterized protein</fullName>
    </submittedName>
</protein>
<evidence type="ECO:0000313" key="2">
    <source>
        <dbReference type="Proteomes" id="UP000291084"/>
    </source>
</evidence>
<organism evidence="1 2">
    <name type="scientific">Vigna angularis var. angularis</name>
    <dbReference type="NCBI Taxonomy" id="157739"/>
    <lineage>
        <taxon>Eukaryota</taxon>
        <taxon>Viridiplantae</taxon>
        <taxon>Streptophyta</taxon>
        <taxon>Embryophyta</taxon>
        <taxon>Tracheophyta</taxon>
        <taxon>Spermatophyta</taxon>
        <taxon>Magnoliopsida</taxon>
        <taxon>eudicotyledons</taxon>
        <taxon>Gunneridae</taxon>
        <taxon>Pentapetalae</taxon>
        <taxon>rosids</taxon>
        <taxon>fabids</taxon>
        <taxon>Fabales</taxon>
        <taxon>Fabaceae</taxon>
        <taxon>Papilionoideae</taxon>
        <taxon>50 kb inversion clade</taxon>
        <taxon>NPAAA clade</taxon>
        <taxon>indigoferoid/millettioid clade</taxon>
        <taxon>Phaseoleae</taxon>
        <taxon>Vigna</taxon>
    </lineage>
</organism>
<keyword evidence="2" id="KW-1185">Reference proteome</keyword>
<dbReference type="AlphaFoldDB" id="A0A0S3SVZ8"/>
<proteinExistence type="predicted"/>
<name>A0A0S3SVZ8_PHAAN</name>